<organism evidence="2 3">
    <name type="scientific">Demequina activiva</name>
    <dbReference type="NCBI Taxonomy" id="1582364"/>
    <lineage>
        <taxon>Bacteria</taxon>
        <taxon>Bacillati</taxon>
        <taxon>Actinomycetota</taxon>
        <taxon>Actinomycetes</taxon>
        <taxon>Micrococcales</taxon>
        <taxon>Demequinaceae</taxon>
        <taxon>Demequina</taxon>
    </lineage>
</organism>
<dbReference type="SUPFAM" id="SSF51735">
    <property type="entry name" value="NAD(P)-binding Rossmann-fold domains"/>
    <property type="match status" value="1"/>
</dbReference>
<dbReference type="SUPFAM" id="SSF50129">
    <property type="entry name" value="GroES-like"/>
    <property type="match status" value="1"/>
</dbReference>
<dbReference type="InterPro" id="IPR036291">
    <property type="entry name" value="NAD(P)-bd_dom_sf"/>
</dbReference>
<dbReference type="SMART" id="SM00829">
    <property type="entry name" value="PKS_ER"/>
    <property type="match status" value="1"/>
</dbReference>
<comment type="caution">
    <text evidence="2">The sequence shown here is derived from an EMBL/GenBank/DDBJ whole genome shotgun (WGS) entry which is preliminary data.</text>
</comment>
<dbReference type="Gene3D" id="3.40.50.720">
    <property type="entry name" value="NAD(P)-binding Rossmann-like Domain"/>
    <property type="match status" value="1"/>
</dbReference>
<dbReference type="RefSeq" id="WP_203656104.1">
    <property type="nucleotide sequence ID" value="NZ_BONR01000003.1"/>
</dbReference>
<name>A0A919Q520_9MICO</name>
<sequence>MQALAFDRYTDASGVTLRDLAAPTPAEGEVLIRVAAVGLNAWDWHQYRGEPTFMRLQSGLSVKEPRIIGADVAGTVEALGPGVSALAVGDRVMGEVGLGGGAELVAVSADAVVRIPEGVAFATAAATPMAGLTALQALRDAGELAEGERVLVWGASGGVGHLAVQIARGLGAARVEAVCSGRNAAMVTAAGADAVHDYTRDQRPEGPFDVILDTVATQSLRSLRTLLADGGRVVTVGAVGGGRLLGPASALLRRIVAAGPLRVRHRGMLAEPTPADLTLLASWLSDGSLRPVIQSARPLTEAHASLEELEEGHVAGKLILTLP</sequence>
<dbReference type="EMBL" id="BONR01000003">
    <property type="protein sequence ID" value="GIG55026.1"/>
    <property type="molecule type" value="Genomic_DNA"/>
</dbReference>
<dbReference type="InterPro" id="IPR020843">
    <property type="entry name" value="ER"/>
</dbReference>
<evidence type="ECO:0000259" key="1">
    <source>
        <dbReference type="SMART" id="SM00829"/>
    </source>
</evidence>
<keyword evidence="3" id="KW-1185">Reference proteome</keyword>
<dbReference type="InterPro" id="IPR002364">
    <property type="entry name" value="Quin_OxRdtase/zeta-crystal_CS"/>
</dbReference>
<reference evidence="2" key="1">
    <citation type="submission" date="2021-01" db="EMBL/GenBank/DDBJ databases">
        <title>Whole genome shotgun sequence of Demequina activiva NBRC 110675.</title>
        <authorList>
            <person name="Komaki H."/>
            <person name="Tamura T."/>
        </authorList>
    </citation>
    <scope>NUCLEOTIDE SEQUENCE</scope>
    <source>
        <strain evidence="2">NBRC 110675</strain>
    </source>
</reference>
<dbReference type="PANTHER" id="PTHR44013:SF1">
    <property type="entry name" value="ZINC-TYPE ALCOHOL DEHYDROGENASE-LIKE PROTEIN C16A3.02C"/>
    <property type="match status" value="1"/>
</dbReference>
<evidence type="ECO:0000313" key="2">
    <source>
        <dbReference type="EMBL" id="GIG55026.1"/>
    </source>
</evidence>
<dbReference type="InterPro" id="IPR011032">
    <property type="entry name" value="GroES-like_sf"/>
</dbReference>
<dbReference type="CDD" id="cd08267">
    <property type="entry name" value="MDR1"/>
    <property type="match status" value="1"/>
</dbReference>
<dbReference type="Gene3D" id="3.90.180.10">
    <property type="entry name" value="Medium-chain alcohol dehydrogenases, catalytic domain"/>
    <property type="match status" value="1"/>
</dbReference>
<dbReference type="PANTHER" id="PTHR44013">
    <property type="entry name" value="ZINC-TYPE ALCOHOL DEHYDROGENASE-LIKE PROTEIN C16A3.02C"/>
    <property type="match status" value="1"/>
</dbReference>
<dbReference type="AlphaFoldDB" id="A0A919Q520"/>
<dbReference type="Proteomes" id="UP000652354">
    <property type="component" value="Unassembled WGS sequence"/>
</dbReference>
<dbReference type="Pfam" id="PF13602">
    <property type="entry name" value="ADH_zinc_N_2"/>
    <property type="match status" value="1"/>
</dbReference>
<dbReference type="InterPro" id="IPR052733">
    <property type="entry name" value="Chloroplast_QOR"/>
</dbReference>
<accession>A0A919Q520</accession>
<dbReference type="GO" id="GO:0016491">
    <property type="term" value="F:oxidoreductase activity"/>
    <property type="evidence" value="ECO:0007669"/>
    <property type="project" value="InterPro"/>
</dbReference>
<gene>
    <name evidence="2" type="ORF">Dac01nite_17780</name>
</gene>
<protein>
    <submittedName>
        <fullName evidence="2">NADPH:quinone reductase</fullName>
    </submittedName>
</protein>
<feature type="domain" description="Enoyl reductase (ER)" evidence="1">
    <location>
        <begin position="10"/>
        <end position="320"/>
    </location>
</feature>
<dbReference type="GO" id="GO:0008270">
    <property type="term" value="F:zinc ion binding"/>
    <property type="evidence" value="ECO:0007669"/>
    <property type="project" value="InterPro"/>
</dbReference>
<dbReference type="Pfam" id="PF08240">
    <property type="entry name" value="ADH_N"/>
    <property type="match status" value="1"/>
</dbReference>
<dbReference type="InterPro" id="IPR013154">
    <property type="entry name" value="ADH-like_N"/>
</dbReference>
<dbReference type="PROSITE" id="PS01162">
    <property type="entry name" value="QOR_ZETA_CRYSTAL"/>
    <property type="match status" value="1"/>
</dbReference>
<proteinExistence type="predicted"/>
<evidence type="ECO:0000313" key="3">
    <source>
        <dbReference type="Proteomes" id="UP000652354"/>
    </source>
</evidence>